<evidence type="ECO:0000313" key="9">
    <source>
        <dbReference type="EMBL" id="ACS49834.1"/>
    </source>
</evidence>
<evidence type="ECO:0000256" key="2">
    <source>
        <dbReference type="ARBA" id="ARBA00022692"/>
    </source>
</evidence>
<feature type="non-terminal residue" evidence="9">
    <location>
        <position position="1"/>
    </location>
</feature>
<reference evidence="9" key="1">
    <citation type="journal article" date="2005" name="Eukaryot. Cell">
        <title>Gene discovery and expression profile analysis through sequencing of expressed sequence tags from different developmental stages of the chytridiomycete Blastocladiella emersonii.</title>
        <authorList>
            <person name="Ribichich K.F."/>
            <person name="Salem-Izacc S.M."/>
            <person name="Georg R.C."/>
            <person name="Vencio R.Z.N."/>
            <person name="Navarro L.D."/>
            <person name="Gomes S.L."/>
        </authorList>
    </citation>
    <scope>NUCLEOTIDE SEQUENCE</scope>
</reference>
<dbReference type="Pfam" id="PF00211">
    <property type="entry name" value="Guanylate_cyc"/>
    <property type="match status" value="1"/>
</dbReference>
<accession>C6GAK8</accession>
<evidence type="ECO:0000259" key="8">
    <source>
        <dbReference type="PROSITE" id="PS50125"/>
    </source>
</evidence>
<protein>
    <submittedName>
        <fullName evidence="9">Guanylyl cyclase 2</fullName>
    </submittedName>
</protein>
<feature type="compositionally biased region" description="Low complexity" evidence="7">
    <location>
        <begin position="81"/>
        <end position="90"/>
    </location>
</feature>
<dbReference type="Gene3D" id="3.30.70.1230">
    <property type="entry name" value="Nucleotide cyclase"/>
    <property type="match status" value="1"/>
</dbReference>
<dbReference type="GO" id="GO:0004383">
    <property type="term" value="F:guanylate cyclase activity"/>
    <property type="evidence" value="ECO:0007669"/>
    <property type="project" value="TreeGrafter"/>
</dbReference>
<dbReference type="SMART" id="SM00044">
    <property type="entry name" value="CYCc"/>
    <property type="match status" value="1"/>
</dbReference>
<evidence type="ECO:0000256" key="6">
    <source>
        <dbReference type="ARBA" id="ARBA00023239"/>
    </source>
</evidence>
<evidence type="ECO:0000256" key="1">
    <source>
        <dbReference type="ARBA" id="ARBA00004370"/>
    </source>
</evidence>
<dbReference type="GO" id="GO:0000166">
    <property type="term" value="F:nucleotide binding"/>
    <property type="evidence" value="ECO:0007669"/>
    <property type="project" value="UniProtKB-KW"/>
</dbReference>
<dbReference type="GO" id="GO:0005886">
    <property type="term" value="C:plasma membrane"/>
    <property type="evidence" value="ECO:0007669"/>
    <property type="project" value="TreeGrafter"/>
</dbReference>
<feature type="domain" description="Guanylate cyclase" evidence="8">
    <location>
        <begin position="145"/>
        <end position="286"/>
    </location>
</feature>
<dbReference type="SUPFAM" id="SSF55073">
    <property type="entry name" value="Nucleotide cyclase"/>
    <property type="match status" value="1"/>
</dbReference>
<name>C6GAK8_BLAEM</name>
<dbReference type="EMBL" id="FJ765529">
    <property type="protein sequence ID" value="ACS49834.1"/>
    <property type="molecule type" value="mRNA"/>
</dbReference>
<proteinExistence type="evidence at transcript level"/>
<comment type="subcellular location">
    <subcellularLocation>
        <location evidence="1">Membrane</location>
    </subcellularLocation>
</comment>
<sequence length="368" mass="39559">LHVRDVGQRRVRGLERDHGPHDRGAARRGGGDGQGPPGHRAAHAPAARDARVAAAGAPRAARLDQGRPAPGHVRHPRRAGARVPGAQAAAGHRDGPPHVATEVGRRHGEGQQGQQRHSVVDAAQVRVRGAQARQGGAPARLQQHPVLCTDIVQFTNLTSRSTSRQIVSLLNRMYTAFDTIPDDYQDVYKMETIGDAYILVGGLNTSNTSDEKPGSLTQRQHAVEITECAFRFLKVVEELDMSDQVQDSVQIRIGMHSGSAVGGVAGIVMPRFALFGETPNIAGQMEQKSQPNRIHVSPATYELIKKDYDLDARPEPVTLEGGSNMSTYWLKGKKAAATASAKSNRRAGMGRTTSSSASSNRKSVRMAE</sequence>
<dbReference type="GO" id="GO:0007168">
    <property type="term" value="P:receptor guanylyl cyclase signaling pathway"/>
    <property type="evidence" value="ECO:0007669"/>
    <property type="project" value="TreeGrafter"/>
</dbReference>
<reference evidence="9" key="2">
    <citation type="journal article" date="2009" name="Fungal Genet. Biol.">
        <title>Evidence of a Ca(2+)-(*)NO-cGMP signaling pathway controlling zoospore biogenesis in the aquatic fungus Blastocladiella emersonii.</title>
        <authorList>
            <person name="Vieira A.L."/>
            <person name="Linares E."/>
            <person name="Augusto O."/>
            <person name="Gomes S.L."/>
        </authorList>
    </citation>
    <scope>NUCLEOTIDE SEQUENCE</scope>
</reference>
<keyword evidence="6" id="KW-0456">Lyase</keyword>
<dbReference type="InterPro" id="IPR001054">
    <property type="entry name" value="A/G_cyclase"/>
</dbReference>
<dbReference type="GO" id="GO:0001653">
    <property type="term" value="F:peptide receptor activity"/>
    <property type="evidence" value="ECO:0007669"/>
    <property type="project" value="TreeGrafter"/>
</dbReference>
<reference evidence="9" key="3">
    <citation type="submission" date="2009-02" db="EMBL/GenBank/DDBJ databases">
        <authorList>
            <person name="Vieira A.L.G."/>
            <person name="Gomes S.L."/>
        </authorList>
    </citation>
    <scope>NUCLEOTIDE SEQUENCE</scope>
</reference>
<feature type="compositionally biased region" description="Gly residues" evidence="7">
    <location>
        <begin position="27"/>
        <end position="36"/>
    </location>
</feature>
<evidence type="ECO:0000256" key="7">
    <source>
        <dbReference type="SAM" id="MobiDB-lite"/>
    </source>
</evidence>
<organism evidence="9">
    <name type="scientific">Blastocladiella emersonii</name>
    <name type="common">Aquatic fungus</name>
    <dbReference type="NCBI Taxonomy" id="4808"/>
    <lineage>
        <taxon>Eukaryota</taxon>
        <taxon>Fungi</taxon>
        <taxon>Fungi incertae sedis</taxon>
        <taxon>Blastocladiomycota</taxon>
        <taxon>Blastocladiomycetes</taxon>
        <taxon>Blastocladiales</taxon>
        <taxon>Blastocladiaceae</taxon>
        <taxon>Blastocladiella</taxon>
    </lineage>
</organism>
<dbReference type="PROSITE" id="PS50125">
    <property type="entry name" value="GUANYLATE_CYCLASE_2"/>
    <property type="match status" value="1"/>
</dbReference>
<evidence type="ECO:0000256" key="4">
    <source>
        <dbReference type="ARBA" id="ARBA00022989"/>
    </source>
</evidence>
<dbReference type="AlphaFoldDB" id="C6GAK8"/>
<keyword evidence="4" id="KW-1133">Transmembrane helix</keyword>
<dbReference type="CDD" id="cd07302">
    <property type="entry name" value="CHD"/>
    <property type="match status" value="1"/>
</dbReference>
<evidence type="ECO:0000256" key="5">
    <source>
        <dbReference type="ARBA" id="ARBA00023136"/>
    </source>
</evidence>
<dbReference type="PANTHER" id="PTHR11920">
    <property type="entry name" value="GUANYLYL CYCLASE"/>
    <property type="match status" value="1"/>
</dbReference>
<dbReference type="PANTHER" id="PTHR11920:SF335">
    <property type="entry name" value="GUANYLATE CYCLASE"/>
    <property type="match status" value="1"/>
</dbReference>
<dbReference type="GO" id="GO:0004016">
    <property type="term" value="F:adenylate cyclase activity"/>
    <property type="evidence" value="ECO:0007669"/>
    <property type="project" value="TreeGrafter"/>
</dbReference>
<dbReference type="InterPro" id="IPR029787">
    <property type="entry name" value="Nucleotide_cyclase"/>
</dbReference>
<feature type="region of interest" description="Disordered" evidence="7">
    <location>
        <begin position="1"/>
        <end position="119"/>
    </location>
</feature>
<feature type="compositionally biased region" description="Basic and acidic residues" evidence="7">
    <location>
        <begin position="1"/>
        <end position="25"/>
    </location>
</feature>
<feature type="region of interest" description="Disordered" evidence="7">
    <location>
        <begin position="339"/>
        <end position="368"/>
    </location>
</feature>
<evidence type="ECO:0000256" key="3">
    <source>
        <dbReference type="ARBA" id="ARBA00022741"/>
    </source>
</evidence>
<keyword evidence="5" id="KW-0472">Membrane</keyword>
<keyword evidence="3" id="KW-0547">Nucleotide-binding</keyword>
<dbReference type="GO" id="GO:0035556">
    <property type="term" value="P:intracellular signal transduction"/>
    <property type="evidence" value="ECO:0007669"/>
    <property type="project" value="InterPro"/>
</dbReference>
<keyword evidence="2" id="KW-0812">Transmembrane</keyword>
<dbReference type="InterPro" id="IPR050401">
    <property type="entry name" value="Cyclic_nucleotide_synthase"/>
</dbReference>